<evidence type="ECO:0000259" key="3">
    <source>
        <dbReference type="PROSITE" id="PS50943"/>
    </source>
</evidence>
<sequence>MDLNERLKKKREEGNYTQKELAELLNVSRQTISSWEVGRTYPDLDIIVKLSDLYKIPLDLLLKEDSKLVETISEKARKSERRKILNYVLLGILSIFIGVTISGIVRESKNEVENEAGLRPSDLVDSVWQLHLDPSKTFQDSFISFGKQDMLVLNEFSVWILPFMDPTDIQKKQAEFEEKGLENGLTEYKLLTIETKGNKYIVSALGYYQEFTKLSDTIIRDMNGTEYKIIEEESAHDLLYYIADYKDL</sequence>
<keyword evidence="2" id="KW-0812">Transmembrane</keyword>
<dbReference type="InterPro" id="IPR010982">
    <property type="entry name" value="Lambda_DNA-bd_dom_sf"/>
</dbReference>
<dbReference type="KEGG" id="jpo:G7058_02655"/>
<protein>
    <submittedName>
        <fullName evidence="4">Helix-turn-helix transcriptional regulator</fullName>
    </submittedName>
</protein>
<gene>
    <name evidence="4" type="ORF">G7058_02655</name>
</gene>
<dbReference type="Pfam" id="PF01381">
    <property type="entry name" value="HTH_3"/>
    <property type="match status" value="1"/>
</dbReference>
<dbReference type="SUPFAM" id="SSF47413">
    <property type="entry name" value="lambda repressor-like DNA-binding domains"/>
    <property type="match status" value="1"/>
</dbReference>
<dbReference type="RefSeq" id="WP_166062094.1">
    <property type="nucleotide sequence ID" value="NZ_CP049889.1"/>
</dbReference>
<keyword evidence="5" id="KW-1185">Reference proteome</keyword>
<dbReference type="AlphaFoldDB" id="A0A6G7WFR1"/>
<dbReference type="GO" id="GO:0003677">
    <property type="term" value="F:DNA binding"/>
    <property type="evidence" value="ECO:0007669"/>
    <property type="project" value="UniProtKB-KW"/>
</dbReference>
<keyword evidence="2" id="KW-1133">Transmembrane helix</keyword>
<proteinExistence type="predicted"/>
<dbReference type="GeneID" id="94552163"/>
<name>A0A6G7WFR1_9LACT</name>
<dbReference type="InterPro" id="IPR001387">
    <property type="entry name" value="Cro/C1-type_HTH"/>
</dbReference>
<feature type="transmembrane region" description="Helical" evidence="2">
    <location>
        <begin position="84"/>
        <end position="105"/>
    </location>
</feature>
<dbReference type="CDD" id="cd00093">
    <property type="entry name" value="HTH_XRE"/>
    <property type="match status" value="1"/>
</dbReference>
<reference evidence="4 5" key="1">
    <citation type="journal article" date="2017" name="Int. J. Syst. Evol. Microbiol.">
        <title>Jeotgalibaca porci sp. nov. and Jeotgalibaca arthritidis sp. nov., isolated from pigs, and emended description of the genus Jeotgalibaca.</title>
        <authorList>
            <person name="Zamora L."/>
            <person name="Perez-Sancho M."/>
            <person name="Dominguez L."/>
            <person name="Fernandez-Garayzabal J.F."/>
            <person name="Vela A.I."/>
        </authorList>
    </citation>
    <scope>NUCLEOTIDE SEQUENCE [LARGE SCALE GENOMIC DNA]</scope>
    <source>
        <strain evidence="4 5">CCUG 69148</strain>
    </source>
</reference>
<evidence type="ECO:0000256" key="2">
    <source>
        <dbReference type="SAM" id="Phobius"/>
    </source>
</evidence>
<keyword evidence="1" id="KW-0238">DNA-binding</keyword>
<evidence type="ECO:0000256" key="1">
    <source>
        <dbReference type="ARBA" id="ARBA00023125"/>
    </source>
</evidence>
<dbReference type="EMBL" id="CP049889">
    <property type="protein sequence ID" value="QIK51049.1"/>
    <property type="molecule type" value="Genomic_DNA"/>
</dbReference>
<dbReference type="PROSITE" id="PS50943">
    <property type="entry name" value="HTH_CROC1"/>
    <property type="match status" value="1"/>
</dbReference>
<dbReference type="Gene3D" id="1.10.260.40">
    <property type="entry name" value="lambda repressor-like DNA-binding domains"/>
    <property type="match status" value="1"/>
</dbReference>
<evidence type="ECO:0000313" key="4">
    <source>
        <dbReference type="EMBL" id="QIK51049.1"/>
    </source>
</evidence>
<dbReference type="Proteomes" id="UP000501830">
    <property type="component" value="Chromosome"/>
</dbReference>
<feature type="domain" description="HTH cro/C1-type" evidence="3">
    <location>
        <begin position="7"/>
        <end position="61"/>
    </location>
</feature>
<organism evidence="4 5">
    <name type="scientific">Jeotgalibaca porci</name>
    <dbReference type="NCBI Taxonomy" id="1868793"/>
    <lineage>
        <taxon>Bacteria</taxon>
        <taxon>Bacillati</taxon>
        <taxon>Bacillota</taxon>
        <taxon>Bacilli</taxon>
        <taxon>Lactobacillales</taxon>
        <taxon>Carnobacteriaceae</taxon>
        <taxon>Jeotgalibaca</taxon>
    </lineage>
</organism>
<dbReference type="PANTHER" id="PTHR46558:SF15">
    <property type="entry name" value="HELIX-TURN-HELIX DOMAIN PROTEIN"/>
    <property type="match status" value="1"/>
</dbReference>
<dbReference type="PANTHER" id="PTHR46558">
    <property type="entry name" value="TRACRIPTIONAL REGULATORY PROTEIN-RELATED-RELATED"/>
    <property type="match status" value="1"/>
</dbReference>
<dbReference type="SMART" id="SM00530">
    <property type="entry name" value="HTH_XRE"/>
    <property type="match status" value="1"/>
</dbReference>
<keyword evidence="2" id="KW-0472">Membrane</keyword>
<evidence type="ECO:0000313" key="5">
    <source>
        <dbReference type="Proteomes" id="UP000501830"/>
    </source>
</evidence>
<accession>A0A6G7WFR1</accession>